<comment type="subcellular location">
    <subcellularLocation>
        <location evidence="1">Cell membrane</location>
        <topology evidence="1">Multi-pass membrane protein</topology>
    </subcellularLocation>
</comment>
<evidence type="ECO:0000256" key="6">
    <source>
        <dbReference type="ARBA" id="ARBA00022989"/>
    </source>
</evidence>
<keyword evidence="4" id="KW-1003">Cell membrane</keyword>
<evidence type="ECO:0000256" key="3">
    <source>
        <dbReference type="ARBA" id="ARBA00022448"/>
    </source>
</evidence>
<feature type="transmembrane region" description="Helical" evidence="8">
    <location>
        <begin position="20"/>
        <end position="39"/>
    </location>
</feature>
<evidence type="ECO:0000256" key="1">
    <source>
        <dbReference type="ARBA" id="ARBA00004651"/>
    </source>
</evidence>
<sequence>MSSAPPALTFSGCLQGARIVLPTLPGVAAFAIAFGAGSVQKGLTVWESVAASFFVTAGTAQLLSLELWRDHWTFGSLLTIAAVTATVNARFILMGASLQPWLRGISVPVQAASLFLLFEASWLAAEKHRAQGGRDVGVFIGAGIVSWLAWTAATVPGYWIGTLVADPKRFGLDLVLPCFLASLAVVLWRGPRRSGVPWAIAAVVAFLTQTLVPGYVFIVAGSIAGAVAGAVMRERV</sequence>
<evidence type="ECO:0000313" key="9">
    <source>
        <dbReference type="EMBL" id="TDR85386.1"/>
    </source>
</evidence>
<dbReference type="InterPro" id="IPR011606">
    <property type="entry name" value="Brnchd-chn_aa_trnsp_permease"/>
</dbReference>
<dbReference type="Proteomes" id="UP000295122">
    <property type="component" value="Unassembled WGS sequence"/>
</dbReference>
<comment type="caution">
    <text evidence="9">The sequence shown here is derived from an EMBL/GenBank/DDBJ whole genome shotgun (WGS) entry which is preliminary data.</text>
</comment>
<keyword evidence="7 8" id="KW-0472">Membrane</keyword>
<protein>
    <submittedName>
        <fullName evidence="9">Putative branched-subunit amino acid permease</fullName>
    </submittedName>
</protein>
<dbReference type="RefSeq" id="WP_166652597.1">
    <property type="nucleotide sequence ID" value="NZ_SNZR01000017.1"/>
</dbReference>
<feature type="transmembrane region" description="Helical" evidence="8">
    <location>
        <begin position="170"/>
        <end position="188"/>
    </location>
</feature>
<dbReference type="AlphaFoldDB" id="A0A4R7BN84"/>
<comment type="similarity">
    <text evidence="2">Belongs to the AzlC family.</text>
</comment>
<evidence type="ECO:0000256" key="5">
    <source>
        <dbReference type="ARBA" id="ARBA00022692"/>
    </source>
</evidence>
<evidence type="ECO:0000256" key="8">
    <source>
        <dbReference type="SAM" id="Phobius"/>
    </source>
</evidence>
<dbReference type="GO" id="GO:1903785">
    <property type="term" value="P:L-valine transmembrane transport"/>
    <property type="evidence" value="ECO:0007669"/>
    <property type="project" value="TreeGrafter"/>
</dbReference>
<feature type="transmembrane region" description="Helical" evidence="8">
    <location>
        <begin position="45"/>
        <end position="65"/>
    </location>
</feature>
<organism evidence="9 10">
    <name type="scientific">Enterovirga rhinocerotis</name>
    <dbReference type="NCBI Taxonomy" id="1339210"/>
    <lineage>
        <taxon>Bacteria</taxon>
        <taxon>Pseudomonadati</taxon>
        <taxon>Pseudomonadota</taxon>
        <taxon>Alphaproteobacteria</taxon>
        <taxon>Hyphomicrobiales</taxon>
        <taxon>Methylobacteriaceae</taxon>
        <taxon>Enterovirga</taxon>
    </lineage>
</organism>
<accession>A0A4R7BN84</accession>
<dbReference type="GO" id="GO:0005886">
    <property type="term" value="C:plasma membrane"/>
    <property type="evidence" value="ECO:0007669"/>
    <property type="project" value="UniProtKB-SubCell"/>
</dbReference>
<name>A0A4R7BN84_9HYPH</name>
<evidence type="ECO:0000256" key="2">
    <source>
        <dbReference type="ARBA" id="ARBA00010735"/>
    </source>
</evidence>
<keyword evidence="6 8" id="KW-1133">Transmembrane helix</keyword>
<evidence type="ECO:0000256" key="7">
    <source>
        <dbReference type="ARBA" id="ARBA00023136"/>
    </source>
</evidence>
<dbReference type="PANTHER" id="PTHR34979:SF1">
    <property type="entry name" value="INNER MEMBRANE PROTEIN YGAZ"/>
    <property type="match status" value="1"/>
</dbReference>
<feature type="transmembrane region" description="Helical" evidence="8">
    <location>
        <begin position="72"/>
        <end position="93"/>
    </location>
</feature>
<gene>
    <name evidence="9" type="ORF">EV668_4507</name>
</gene>
<evidence type="ECO:0000313" key="10">
    <source>
        <dbReference type="Proteomes" id="UP000295122"/>
    </source>
</evidence>
<feature type="transmembrane region" description="Helical" evidence="8">
    <location>
        <begin position="200"/>
        <end position="231"/>
    </location>
</feature>
<feature type="transmembrane region" description="Helical" evidence="8">
    <location>
        <begin position="136"/>
        <end position="158"/>
    </location>
</feature>
<dbReference type="PANTHER" id="PTHR34979">
    <property type="entry name" value="INNER MEMBRANE PROTEIN YGAZ"/>
    <property type="match status" value="1"/>
</dbReference>
<keyword evidence="3" id="KW-0813">Transport</keyword>
<reference evidence="9 10" key="1">
    <citation type="submission" date="2019-03" db="EMBL/GenBank/DDBJ databases">
        <title>Genomic Encyclopedia of Type Strains, Phase IV (KMG-IV): sequencing the most valuable type-strain genomes for metagenomic binning, comparative biology and taxonomic classification.</title>
        <authorList>
            <person name="Goeker M."/>
        </authorList>
    </citation>
    <scope>NUCLEOTIDE SEQUENCE [LARGE SCALE GENOMIC DNA]</scope>
    <source>
        <strain evidence="9 10">DSM 25903</strain>
    </source>
</reference>
<evidence type="ECO:0000256" key="4">
    <source>
        <dbReference type="ARBA" id="ARBA00022475"/>
    </source>
</evidence>
<keyword evidence="5 8" id="KW-0812">Transmembrane</keyword>
<dbReference type="Pfam" id="PF03591">
    <property type="entry name" value="AzlC"/>
    <property type="match status" value="1"/>
</dbReference>
<proteinExistence type="inferred from homology"/>
<dbReference type="EMBL" id="SNZR01000017">
    <property type="protein sequence ID" value="TDR85386.1"/>
    <property type="molecule type" value="Genomic_DNA"/>
</dbReference>
<keyword evidence="10" id="KW-1185">Reference proteome</keyword>
<feature type="transmembrane region" description="Helical" evidence="8">
    <location>
        <begin position="105"/>
        <end position="124"/>
    </location>
</feature>